<gene>
    <name evidence="1" type="ORF">SO802_026437</name>
</gene>
<dbReference type="Proteomes" id="UP001459277">
    <property type="component" value="Unassembled WGS sequence"/>
</dbReference>
<reference evidence="1 2" key="1">
    <citation type="submission" date="2024-01" db="EMBL/GenBank/DDBJ databases">
        <title>A telomere-to-telomere, gap-free genome of sweet tea (Lithocarpus litseifolius).</title>
        <authorList>
            <person name="Zhou J."/>
        </authorList>
    </citation>
    <scope>NUCLEOTIDE SEQUENCE [LARGE SCALE GENOMIC DNA]</scope>
    <source>
        <strain evidence="1">Zhou-2022a</strain>
        <tissue evidence="1">Leaf</tissue>
    </source>
</reference>
<dbReference type="EMBL" id="JAZDWU010000009">
    <property type="protein sequence ID" value="KAK9991452.1"/>
    <property type="molecule type" value="Genomic_DNA"/>
</dbReference>
<sequence length="159" mass="17478">MGIKVMVICEGELAKGDNGKGDRENGRGERIVGKGQRVVLKGELPCEGEPNSFVSPISLLGKDEENDSKKNTTAAVIAEDIVVLSIKEQKYFKNAPQLRVEIDGDDAKRVKFSLPNSALDEKVIGDEEYEDAKVTWDDDEVKDLGGLEQEDQYPPVVID</sequence>
<protein>
    <submittedName>
        <fullName evidence="1">Uncharacterized protein</fullName>
    </submittedName>
</protein>
<name>A0AAW2C021_9ROSI</name>
<keyword evidence="2" id="KW-1185">Reference proteome</keyword>
<accession>A0AAW2C021</accession>
<evidence type="ECO:0000313" key="1">
    <source>
        <dbReference type="EMBL" id="KAK9991452.1"/>
    </source>
</evidence>
<comment type="caution">
    <text evidence="1">The sequence shown here is derived from an EMBL/GenBank/DDBJ whole genome shotgun (WGS) entry which is preliminary data.</text>
</comment>
<dbReference type="AlphaFoldDB" id="A0AAW2C021"/>
<organism evidence="1 2">
    <name type="scientific">Lithocarpus litseifolius</name>
    <dbReference type="NCBI Taxonomy" id="425828"/>
    <lineage>
        <taxon>Eukaryota</taxon>
        <taxon>Viridiplantae</taxon>
        <taxon>Streptophyta</taxon>
        <taxon>Embryophyta</taxon>
        <taxon>Tracheophyta</taxon>
        <taxon>Spermatophyta</taxon>
        <taxon>Magnoliopsida</taxon>
        <taxon>eudicotyledons</taxon>
        <taxon>Gunneridae</taxon>
        <taxon>Pentapetalae</taxon>
        <taxon>rosids</taxon>
        <taxon>fabids</taxon>
        <taxon>Fagales</taxon>
        <taxon>Fagaceae</taxon>
        <taxon>Lithocarpus</taxon>
    </lineage>
</organism>
<proteinExistence type="predicted"/>
<evidence type="ECO:0000313" key="2">
    <source>
        <dbReference type="Proteomes" id="UP001459277"/>
    </source>
</evidence>